<dbReference type="PANTHER" id="PTHR34698">
    <property type="entry name" value="5-OXOPROLINASE SUBUNIT B"/>
    <property type="match status" value="1"/>
</dbReference>
<evidence type="ECO:0000256" key="1">
    <source>
        <dbReference type="ARBA" id="ARBA00022741"/>
    </source>
</evidence>
<proteinExistence type="predicted"/>
<evidence type="ECO:0000313" key="7">
    <source>
        <dbReference type="Proteomes" id="UP000315364"/>
    </source>
</evidence>
<protein>
    <submittedName>
        <fullName evidence="6">Allophanate hydrolase subunit 1</fullName>
    </submittedName>
</protein>
<dbReference type="PANTHER" id="PTHR34698:SF2">
    <property type="entry name" value="5-OXOPROLINASE SUBUNIT B"/>
    <property type="match status" value="1"/>
</dbReference>
<dbReference type="OrthoDB" id="9778567at2"/>
<dbReference type="InterPro" id="IPR010016">
    <property type="entry name" value="PxpB"/>
</dbReference>
<keyword evidence="2 6" id="KW-0378">Hydrolase</keyword>
<evidence type="ECO:0000259" key="5">
    <source>
        <dbReference type="SMART" id="SM00796"/>
    </source>
</evidence>
<dbReference type="Pfam" id="PF02682">
    <property type="entry name" value="CT_C_D"/>
    <property type="match status" value="1"/>
</dbReference>
<reference evidence="6 7" key="1">
    <citation type="submission" date="2019-07" db="EMBL/GenBank/DDBJ databases">
        <title>Full genome sequence of Devosia sp. Gsoil 520.</title>
        <authorList>
            <person name="Im W.-T."/>
        </authorList>
    </citation>
    <scope>NUCLEOTIDE SEQUENCE [LARGE SCALE GENOMIC DNA]</scope>
    <source>
        <strain evidence="6 7">Gsoil 520</strain>
    </source>
</reference>
<dbReference type="KEGG" id="dea:FPZ08_04815"/>
<dbReference type="RefSeq" id="WP_146288928.1">
    <property type="nucleotide sequence ID" value="NZ_CP042304.1"/>
</dbReference>
<sequence>MTGSSDPQTFPTPTIMPLGDSGLLVRFGNTLNDAANRAAIALARALERDPIAGVVEVVPNLVSVLLRYDPLAAAPATIAGELRLRLFALGNATQPAQSWTIPTRFDGPDIDEVAALFGMTTADFVAAHNAQPLRVLVTGFAPGFVYCGLHGDGLMLPRRTSVRPAVPAGSVLFAAGQTAITATDMPTGWHVIGHTDFRNFDAASEPPTRLQPGDSVTFEAET</sequence>
<keyword evidence="1" id="KW-0547">Nucleotide-binding</keyword>
<keyword evidence="7" id="KW-1185">Reference proteome</keyword>
<dbReference type="GO" id="GO:0005524">
    <property type="term" value="F:ATP binding"/>
    <property type="evidence" value="ECO:0007669"/>
    <property type="project" value="UniProtKB-KW"/>
</dbReference>
<dbReference type="EMBL" id="CP042304">
    <property type="protein sequence ID" value="QDZ10124.1"/>
    <property type="molecule type" value="Genomic_DNA"/>
</dbReference>
<dbReference type="Gene3D" id="2.40.100.10">
    <property type="entry name" value="Cyclophilin-like"/>
    <property type="match status" value="1"/>
</dbReference>
<dbReference type="GO" id="GO:0016787">
    <property type="term" value="F:hydrolase activity"/>
    <property type="evidence" value="ECO:0007669"/>
    <property type="project" value="UniProtKB-KW"/>
</dbReference>
<organism evidence="6 7">
    <name type="scientific">Devosia ginsengisoli</name>
    <dbReference type="NCBI Taxonomy" id="400770"/>
    <lineage>
        <taxon>Bacteria</taxon>
        <taxon>Pseudomonadati</taxon>
        <taxon>Pseudomonadota</taxon>
        <taxon>Alphaproteobacteria</taxon>
        <taxon>Hyphomicrobiales</taxon>
        <taxon>Devosiaceae</taxon>
        <taxon>Devosia</taxon>
    </lineage>
</organism>
<name>A0A5B8LQZ9_9HYPH</name>
<dbReference type="Gene3D" id="3.30.1360.40">
    <property type="match status" value="1"/>
</dbReference>
<dbReference type="SUPFAM" id="SSF160467">
    <property type="entry name" value="PH0987 N-terminal domain-like"/>
    <property type="match status" value="1"/>
</dbReference>
<evidence type="ECO:0000256" key="4">
    <source>
        <dbReference type="SAM" id="MobiDB-lite"/>
    </source>
</evidence>
<feature type="region of interest" description="Disordered" evidence="4">
    <location>
        <begin position="203"/>
        <end position="222"/>
    </location>
</feature>
<keyword evidence="3" id="KW-0067">ATP-binding</keyword>
<feature type="domain" description="Carboxyltransferase" evidence="5">
    <location>
        <begin position="13"/>
        <end position="210"/>
    </location>
</feature>
<evidence type="ECO:0000313" key="6">
    <source>
        <dbReference type="EMBL" id="QDZ10124.1"/>
    </source>
</evidence>
<dbReference type="SMART" id="SM00796">
    <property type="entry name" value="AHS1"/>
    <property type="match status" value="1"/>
</dbReference>
<dbReference type="SUPFAM" id="SSF50891">
    <property type="entry name" value="Cyclophilin-like"/>
    <property type="match status" value="1"/>
</dbReference>
<accession>A0A5B8LQZ9</accession>
<evidence type="ECO:0000256" key="2">
    <source>
        <dbReference type="ARBA" id="ARBA00022801"/>
    </source>
</evidence>
<dbReference type="AlphaFoldDB" id="A0A5B8LQZ9"/>
<dbReference type="InterPro" id="IPR003833">
    <property type="entry name" value="CT_C_D"/>
</dbReference>
<dbReference type="InterPro" id="IPR029000">
    <property type="entry name" value="Cyclophilin-like_dom_sf"/>
</dbReference>
<evidence type="ECO:0000256" key="3">
    <source>
        <dbReference type="ARBA" id="ARBA00022840"/>
    </source>
</evidence>
<dbReference type="Proteomes" id="UP000315364">
    <property type="component" value="Chromosome"/>
</dbReference>
<gene>
    <name evidence="6" type="ORF">FPZ08_04815</name>
</gene>